<dbReference type="PANTHER" id="PTHR11669">
    <property type="entry name" value="REPLICATION FACTOR C / DNA POLYMERASE III GAMMA-TAU SUBUNIT"/>
    <property type="match status" value="1"/>
</dbReference>
<comment type="subunit">
    <text evidence="11">DNA polymerase III contains a core (composed of alpha, epsilon and theta chains) that associates with a tau subunit. This core dimerizes to form the POLIII' complex. PolIII' associates with the gamma complex (composed of gamma, delta, delta', psi and chi chains) and with the beta chain to form the complete DNA polymerase III complex.</text>
</comment>
<evidence type="ECO:0000256" key="1">
    <source>
        <dbReference type="ARBA" id="ARBA00006360"/>
    </source>
</evidence>
<evidence type="ECO:0000256" key="5">
    <source>
        <dbReference type="ARBA" id="ARBA00022723"/>
    </source>
</evidence>
<dbReference type="GO" id="GO:0009360">
    <property type="term" value="C:DNA polymerase III complex"/>
    <property type="evidence" value="ECO:0007669"/>
    <property type="project" value="InterPro"/>
</dbReference>
<evidence type="ECO:0000256" key="9">
    <source>
        <dbReference type="ARBA" id="ARBA00022932"/>
    </source>
</evidence>
<sequence length="565" mass="62930">MPLLAPIQVGCIQQGCCNTVNMFMFYTKYRPQKFSDVCRPNDAADALSKQVVSGKLSHAYLFVGPRGTGKTTVARILAKALNCADINSKGDPCTKCSSCVAIKEGSFVDMIEIDAASNRGIDDIREIKDKIKLAPTMGKNKVYIIDEVHMLTNEAFNALLKTLEEPPKKTTFVLCTTELHKVPDTIKSRCQVYRFKRATMPQLIEKLKEITKSEKIKISEKDLEKIALASLGGFRDAETLLQQVSDGELSVDSLVGMGSKEVYIELTDHLMSGNSGSAIRIISKVYEEGLDLYVWTGEYLRYLREMLFIKSGVKEEVSGATSELLAEMEEQASRLSVGWLLNAMNSILEEHKNIKTSFIPQLPVEMALAKIGGGEELLSGGGSLGIPEAPKQPTTSPGIGKKMPKDEKEEEEKEQEEPEEDAKPEKEKKNTPEDKEETSLITLENLEEKWKEFIKRSRELNHSLTALLKSGKPVNVEGKFVILEVFYPFHKERLESPQNRKLIEKLMSEIYDARLSLKCVLSKEKPKKLKTGESGNLTDLNIAPAEVVFNKDSVLEAFDGGLPLI</sequence>
<dbReference type="InterPro" id="IPR027417">
    <property type="entry name" value="P-loop_NTPase"/>
</dbReference>
<dbReference type="PANTHER" id="PTHR11669:SF0">
    <property type="entry name" value="PROTEIN STICHEL-LIKE 2"/>
    <property type="match status" value="1"/>
</dbReference>
<dbReference type="GO" id="GO:0006261">
    <property type="term" value="P:DNA-templated DNA replication"/>
    <property type="evidence" value="ECO:0007669"/>
    <property type="project" value="TreeGrafter"/>
</dbReference>
<keyword evidence="6 11" id="KW-0547">Nucleotide-binding</keyword>
<comment type="similarity">
    <text evidence="1 11">Belongs to the DnaX/STICHEL family.</text>
</comment>
<dbReference type="EMBL" id="DOZN01000028">
    <property type="protein sequence ID" value="HCC42669.1"/>
    <property type="molecule type" value="Genomic_DNA"/>
</dbReference>
<evidence type="ECO:0000256" key="7">
    <source>
        <dbReference type="ARBA" id="ARBA00022833"/>
    </source>
</evidence>
<keyword evidence="4 11" id="KW-0235">DNA replication</keyword>
<comment type="caution">
    <text evidence="14">The sequence shown here is derived from an EMBL/GenBank/DDBJ whole genome shotgun (WGS) entry which is preliminary data.</text>
</comment>
<keyword evidence="3 11" id="KW-0548">Nucleotidyltransferase</keyword>
<dbReference type="AlphaFoldDB" id="A0A3D0ZR32"/>
<feature type="region of interest" description="Disordered" evidence="12">
    <location>
        <begin position="379"/>
        <end position="439"/>
    </location>
</feature>
<keyword evidence="9 11" id="KW-0239">DNA-directed DNA polymerase</keyword>
<dbReference type="InterPro" id="IPR003593">
    <property type="entry name" value="AAA+_ATPase"/>
</dbReference>
<proteinExistence type="inferred from homology"/>
<evidence type="ECO:0000259" key="13">
    <source>
        <dbReference type="SMART" id="SM00382"/>
    </source>
</evidence>
<dbReference type="GO" id="GO:0003887">
    <property type="term" value="F:DNA-directed DNA polymerase activity"/>
    <property type="evidence" value="ECO:0007669"/>
    <property type="project" value="UniProtKB-KW"/>
</dbReference>
<keyword evidence="2 11" id="KW-0808">Transferase</keyword>
<evidence type="ECO:0000256" key="11">
    <source>
        <dbReference type="RuleBase" id="RU364063"/>
    </source>
</evidence>
<dbReference type="NCBIfam" id="NF004046">
    <property type="entry name" value="PRK05563.1"/>
    <property type="match status" value="1"/>
</dbReference>
<dbReference type="CDD" id="cd00009">
    <property type="entry name" value="AAA"/>
    <property type="match status" value="1"/>
</dbReference>
<dbReference type="Pfam" id="PF12169">
    <property type="entry name" value="DNA_pol3_gamma3"/>
    <property type="match status" value="1"/>
</dbReference>
<evidence type="ECO:0000256" key="2">
    <source>
        <dbReference type="ARBA" id="ARBA00022679"/>
    </source>
</evidence>
<dbReference type="SUPFAM" id="SSF48019">
    <property type="entry name" value="post-AAA+ oligomerization domain-like"/>
    <property type="match status" value="1"/>
</dbReference>
<accession>A0A3D0ZR32</accession>
<dbReference type="Gene3D" id="1.20.272.10">
    <property type="match status" value="1"/>
</dbReference>
<dbReference type="SUPFAM" id="SSF52540">
    <property type="entry name" value="P-loop containing nucleoside triphosphate hydrolases"/>
    <property type="match status" value="1"/>
</dbReference>
<dbReference type="InterPro" id="IPR008921">
    <property type="entry name" value="DNA_pol3_clamp-load_cplx_C"/>
</dbReference>
<dbReference type="PRINTS" id="PR00300">
    <property type="entry name" value="CLPPROTEASEA"/>
</dbReference>
<dbReference type="GO" id="GO:0003677">
    <property type="term" value="F:DNA binding"/>
    <property type="evidence" value="ECO:0007669"/>
    <property type="project" value="InterPro"/>
</dbReference>
<dbReference type="Pfam" id="PF20964">
    <property type="entry name" value="DnaX_C"/>
    <property type="match status" value="1"/>
</dbReference>
<keyword evidence="5" id="KW-0479">Metal-binding</keyword>
<dbReference type="InterPro" id="IPR012763">
    <property type="entry name" value="DNA_pol_III_sug/sutau_N"/>
</dbReference>
<dbReference type="EC" id="2.7.7.7" evidence="11"/>
<dbReference type="GO" id="GO:0046872">
    <property type="term" value="F:metal ion binding"/>
    <property type="evidence" value="ECO:0007669"/>
    <property type="project" value="UniProtKB-KW"/>
</dbReference>
<comment type="catalytic activity">
    <reaction evidence="10 11">
        <text>DNA(n) + a 2'-deoxyribonucleoside 5'-triphosphate = DNA(n+1) + diphosphate</text>
        <dbReference type="Rhea" id="RHEA:22508"/>
        <dbReference type="Rhea" id="RHEA-COMP:17339"/>
        <dbReference type="Rhea" id="RHEA-COMP:17340"/>
        <dbReference type="ChEBI" id="CHEBI:33019"/>
        <dbReference type="ChEBI" id="CHEBI:61560"/>
        <dbReference type="ChEBI" id="CHEBI:173112"/>
        <dbReference type="EC" id="2.7.7.7"/>
    </reaction>
</comment>
<evidence type="ECO:0000256" key="6">
    <source>
        <dbReference type="ARBA" id="ARBA00022741"/>
    </source>
</evidence>
<dbReference type="NCBIfam" id="TIGR02397">
    <property type="entry name" value="dnaX_nterm"/>
    <property type="match status" value="1"/>
</dbReference>
<feature type="domain" description="AAA+ ATPase" evidence="13">
    <location>
        <begin position="56"/>
        <end position="205"/>
    </location>
</feature>
<name>A0A3D0ZR32_UNCKA</name>
<evidence type="ECO:0000256" key="8">
    <source>
        <dbReference type="ARBA" id="ARBA00022840"/>
    </source>
</evidence>
<feature type="compositionally biased region" description="Basic and acidic residues" evidence="12">
    <location>
        <begin position="421"/>
        <end position="433"/>
    </location>
</feature>
<evidence type="ECO:0000256" key="12">
    <source>
        <dbReference type="SAM" id="MobiDB-lite"/>
    </source>
</evidence>
<dbReference type="Proteomes" id="UP000263336">
    <property type="component" value="Unassembled WGS sequence"/>
</dbReference>
<dbReference type="InterPro" id="IPR048448">
    <property type="entry name" value="DnaX-like_C"/>
</dbReference>
<dbReference type="InterPro" id="IPR050238">
    <property type="entry name" value="DNA_Rep/Repair_Clamp_Loader"/>
</dbReference>
<evidence type="ECO:0000313" key="14">
    <source>
        <dbReference type="EMBL" id="HCC42669.1"/>
    </source>
</evidence>
<gene>
    <name evidence="11" type="primary">dnaX</name>
    <name evidence="14" type="ORF">DEP93_04375</name>
</gene>
<organism evidence="14 15">
    <name type="scientific">candidate division WWE3 bacterium</name>
    <dbReference type="NCBI Taxonomy" id="2053526"/>
    <lineage>
        <taxon>Bacteria</taxon>
        <taxon>Katanobacteria</taxon>
    </lineage>
</organism>
<dbReference type="InterPro" id="IPR022754">
    <property type="entry name" value="DNA_pol_III_gamma-3"/>
</dbReference>
<keyword evidence="8 11" id="KW-0067">ATP-binding</keyword>
<dbReference type="SMART" id="SM00382">
    <property type="entry name" value="AAA"/>
    <property type="match status" value="1"/>
</dbReference>
<dbReference type="Gene3D" id="3.40.50.300">
    <property type="entry name" value="P-loop containing nucleotide triphosphate hydrolases"/>
    <property type="match status" value="1"/>
</dbReference>
<dbReference type="GO" id="GO:0005524">
    <property type="term" value="F:ATP binding"/>
    <property type="evidence" value="ECO:0007669"/>
    <property type="project" value="UniProtKB-KW"/>
</dbReference>
<dbReference type="FunFam" id="3.40.50.300:FF:000014">
    <property type="entry name" value="DNA polymerase III subunit gamma/tau"/>
    <property type="match status" value="1"/>
</dbReference>
<keyword evidence="7" id="KW-0862">Zinc</keyword>
<comment type="function">
    <text evidence="11">DNA polymerase III is a complex, multichain enzyme responsible for most of the replicative synthesis in bacteria. This DNA polymerase also exhibits 3' to 5' exonuclease activity.</text>
</comment>
<evidence type="ECO:0000313" key="15">
    <source>
        <dbReference type="Proteomes" id="UP000263336"/>
    </source>
</evidence>
<dbReference type="Pfam" id="PF13177">
    <property type="entry name" value="DNA_pol3_delta2"/>
    <property type="match status" value="1"/>
</dbReference>
<evidence type="ECO:0000256" key="4">
    <source>
        <dbReference type="ARBA" id="ARBA00022705"/>
    </source>
</evidence>
<dbReference type="Gene3D" id="1.10.8.60">
    <property type="match status" value="1"/>
</dbReference>
<dbReference type="InterPro" id="IPR001270">
    <property type="entry name" value="ClpA/B"/>
</dbReference>
<reference evidence="14 15" key="1">
    <citation type="journal article" date="2018" name="Nat. Biotechnol.">
        <title>A standardized bacterial taxonomy based on genome phylogeny substantially revises the tree of life.</title>
        <authorList>
            <person name="Parks D.H."/>
            <person name="Chuvochina M."/>
            <person name="Waite D.W."/>
            <person name="Rinke C."/>
            <person name="Skarshewski A."/>
            <person name="Chaumeil P.A."/>
            <person name="Hugenholtz P."/>
        </authorList>
    </citation>
    <scope>NUCLEOTIDE SEQUENCE [LARGE SCALE GENOMIC DNA]</scope>
    <source>
        <strain evidence="14">UBA11701</strain>
    </source>
</reference>
<feature type="compositionally biased region" description="Acidic residues" evidence="12">
    <location>
        <begin position="408"/>
        <end position="420"/>
    </location>
</feature>
<evidence type="ECO:0000256" key="3">
    <source>
        <dbReference type="ARBA" id="ARBA00022695"/>
    </source>
</evidence>
<evidence type="ECO:0000256" key="10">
    <source>
        <dbReference type="ARBA" id="ARBA00049244"/>
    </source>
</evidence>
<protein>
    <recommendedName>
        <fullName evidence="11">DNA polymerase III subunit gamma/tau</fullName>
        <ecNumber evidence="11">2.7.7.7</ecNumber>
    </recommendedName>
</protein>